<evidence type="ECO:0000313" key="3">
    <source>
        <dbReference type="EMBL" id="TBW56727.1"/>
    </source>
</evidence>
<evidence type="ECO:0000256" key="2">
    <source>
        <dbReference type="SAM" id="SignalP"/>
    </source>
</evidence>
<feature type="region of interest" description="Disordered" evidence="1">
    <location>
        <begin position="511"/>
        <end position="542"/>
    </location>
</feature>
<dbReference type="RefSeq" id="WP_131481060.1">
    <property type="nucleotide sequence ID" value="NZ_SJDL01000010.1"/>
</dbReference>
<evidence type="ECO:0000313" key="4">
    <source>
        <dbReference type="Proteomes" id="UP000313645"/>
    </source>
</evidence>
<feature type="compositionally biased region" description="Polar residues" evidence="1">
    <location>
        <begin position="50"/>
        <end position="60"/>
    </location>
</feature>
<feature type="chain" id="PRO_5045581838" evidence="2">
    <location>
        <begin position="22"/>
        <end position="722"/>
    </location>
</feature>
<organism evidence="3 4">
    <name type="scientific">Marinobacter halodurans</name>
    <dbReference type="NCBI Taxonomy" id="2528979"/>
    <lineage>
        <taxon>Bacteria</taxon>
        <taxon>Pseudomonadati</taxon>
        <taxon>Pseudomonadota</taxon>
        <taxon>Gammaproteobacteria</taxon>
        <taxon>Pseudomonadales</taxon>
        <taxon>Marinobacteraceae</taxon>
        <taxon>Marinobacter</taxon>
    </lineage>
</organism>
<reference evidence="3 4" key="1">
    <citation type="submission" date="2019-02" db="EMBL/GenBank/DDBJ databases">
        <title>Marinobacter halodurans sp. nov., a marine bacterium isolated from sea tidal flat.</title>
        <authorList>
            <person name="Yoo Y."/>
            <person name="Lee D.W."/>
            <person name="Kim B.S."/>
            <person name="Kim J.-J."/>
        </authorList>
    </citation>
    <scope>NUCLEOTIDE SEQUENCE [LARGE SCALE GENOMIC DNA]</scope>
    <source>
        <strain evidence="3 4">YJ-S3-2</strain>
    </source>
</reference>
<comment type="caution">
    <text evidence="3">The sequence shown here is derived from an EMBL/GenBank/DDBJ whole genome shotgun (WGS) entry which is preliminary data.</text>
</comment>
<accession>A0ABY1ZQD5</accession>
<name>A0ABY1ZQD5_9GAMM</name>
<proteinExistence type="predicted"/>
<dbReference type="PROSITE" id="PS51257">
    <property type="entry name" value="PROKAR_LIPOPROTEIN"/>
    <property type="match status" value="1"/>
</dbReference>
<feature type="region of interest" description="Disordered" evidence="1">
    <location>
        <begin position="26"/>
        <end position="63"/>
    </location>
</feature>
<dbReference type="Proteomes" id="UP000313645">
    <property type="component" value="Unassembled WGS sequence"/>
</dbReference>
<protein>
    <submittedName>
        <fullName evidence="3">Uncharacterized protein</fullName>
    </submittedName>
</protein>
<feature type="signal peptide" evidence="2">
    <location>
        <begin position="1"/>
        <end position="21"/>
    </location>
</feature>
<sequence>MPVTLRLLSLFTLTVALTACGGGGDDAVQEAGERPNSFSGEKNPADDFTESSTGDSNNTAGLARNEVRITVEVPSLLAPSAPLSRRNLHLVQPDSASVYKTNQTLTKISTVTTEQRQDEDGYTVIKFPQGQPVGPNVLIEVEYNGTRIRAFATDRDRDIKVNPFSEYVVRYGLGGYNSSEFATVMDCVESTDSDGLCINKFVWSTLADQIQDFEINIPDGTSLEGAVSQLAARTDLANYVDRMTELAQVPPVSTSAISADTVNMNGVYFGLELGRSSRFSSSTAAQWATQRAYEERIESDGVAYVYPGLSMTSFSVFGINVTSMATDYPYERATLDRYDNGLYDTQGRGFWDINSHATSPSAASIVNQDRLLAGSSLYQSITDKTGSLPVGWTRNPYFLDAHVLLSDDDYPDTLLANYFSAGKAIQLEQDSAGNYQRQGELENYFVSAFDVGLAQSDPFDTSTLQSDYNVISFSVQLGGSTYPFRTESLIGTWSSTGSGDYTQTATAESIRRDASGAVDSTAPNRDDNAHVGNRTSQLGAGETDNGRLNLLYDSTTGFYGVEGIGASNPDASLLAFNLDNPVNGQGILFALETGSGGPEEANYRLSGTIAGLGDDDQYLRQVDRGRLSITNVTTREATVSLAGFQIRESISTTGQQPPTAVGDANVDLTYVPSGDRLTFTSADGSIVLDGYLSSDREFVVLRYRETTVAGEEYIGLLLGARE</sequence>
<gene>
    <name evidence="3" type="ORF">EZI54_08780</name>
</gene>
<keyword evidence="2" id="KW-0732">Signal</keyword>
<evidence type="ECO:0000256" key="1">
    <source>
        <dbReference type="SAM" id="MobiDB-lite"/>
    </source>
</evidence>
<dbReference type="EMBL" id="SJDL01000010">
    <property type="protein sequence ID" value="TBW56727.1"/>
    <property type="molecule type" value="Genomic_DNA"/>
</dbReference>
<keyword evidence="4" id="KW-1185">Reference proteome</keyword>